<dbReference type="FunFam" id="1.10.418.10:FF:000061">
    <property type="entry name" value="Spermatogenesis associated 4"/>
    <property type="match status" value="1"/>
</dbReference>
<organism evidence="7 8">
    <name type="scientific">Acropora cervicornis</name>
    <name type="common">Staghorn coral</name>
    <dbReference type="NCBI Taxonomy" id="6130"/>
    <lineage>
        <taxon>Eukaryota</taxon>
        <taxon>Metazoa</taxon>
        <taxon>Cnidaria</taxon>
        <taxon>Anthozoa</taxon>
        <taxon>Hexacorallia</taxon>
        <taxon>Scleractinia</taxon>
        <taxon>Astrocoeniina</taxon>
        <taxon>Acroporidae</taxon>
        <taxon>Acropora</taxon>
    </lineage>
</organism>
<gene>
    <name evidence="7" type="ORF">P5673_028374</name>
</gene>
<comment type="caution">
    <text evidence="7">The sequence shown here is derived from an EMBL/GenBank/DDBJ whole genome shotgun (WGS) entry which is preliminary data.</text>
</comment>
<evidence type="ECO:0000313" key="8">
    <source>
        <dbReference type="Proteomes" id="UP001249851"/>
    </source>
</evidence>
<dbReference type="GO" id="GO:0005930">
    <property type="term" value="C:axoneme"/>
    <property type="evidence" value="ECO:0007669"/>
    <property type="project" value="TreeGrafter"/>
</dbReference>
<dbReference type="InterPro" id="IPR052111">
    <property type="entry name" value="Spermatogenesis_Ciliary_MAP"/>
</dbReference>
<feature type="region of interest" description="Disordered" evidence="5">
    <location>
        <begin position="196"/>
        <end position="217"/>
    </location>
</feature>
<reference evidence="7" key="1">
    <citation type="journal article" date="2023" name="G3 (Bethesda)">
        <title>Whole genome assembly and annotation of the endangered Caribbean coral Acropora cervicornis.</title>
        <authorList>
            <person name="Selwyn J.D."/>
            <person name="Vollmer S.V."/>
        </authorList>
    </citation>
    <scope>NUCLEOTIDE SEQUENCE</scope>
    <source>
        <strain evidence="7">K2</strain>
    </source>
</reference>
<dbReference type="InterPro" id="IPR001715">
    <property type="entry name" value="CH_dom"/>
</dbReference>
<keyword evidence="2" id="KW-0539">Nucleus</keyword>
<dbReference type="InterPro" id="IPR036872">
    <property type="entry name" value="CH_dom_sf"/>
</dbReference>
<dbReference type="PANTHER" id="PTHR12509">
    <property type="entry name" value="SPERMATOGENESIS-ASSOCIATED 4-RELATED"/>
    <property type="match status" value="1"/>
</dbReference>
<evidence type="ECO:0000259" key="6">
    <source>
        <dbReference type="PROSITE" id="PS50021"/>
    </source>
</evidence>
<comment type="subcellular location">
    <subcellularLocation>
        <location evidence="1">Nucleus</location>
    </subcellularLocation>
</comment>
<dbReference type="InterPro" id="IPR010441">
    <property type="entry name" value="CH_2"/>
</dbReference>
<reference evidence="7" key="2">
    <citation type="journal article" date="2023" name="Science">
        <title>Genomic signatures of disease resistance in endangered staghorn corals.</title>
        <authorList>
            <person name="Vollmer S.V."/>
            <person name="Selwyn J.D."/>
            <person name="Despard B.A."/>
            <person name="Roesel C.L."/>
        </authorList>
    </citation>
    <scope>NUCLEOTIDE SEQUENCE</scope>
    <source>
        <strain evidence="7">K2</strain>
    </source>
</reference>
<evidence type="ECO:0000256" key="1">
    <source>
        <dbReference type="ARBA" id="ARBA00004123"/>
    </source>
</evidence>
<evidence type="ECO:0000256" key="5">
    <source>
        <dbReference type="SAM" id="MobiDB-lite"/>
    </source>
</evidence>
<accession>A0AAD9PXF7</accession>
<evidence type="ECO:0000256" key="2">
    <source>
        <dbReference type="ARBA" id="ARBA00023242"/>
    </source>
</evidence>
<sequence length="265" mass="30470">MSGLPREILKWIQSLDLSHPVRNTRRDFSNGYLVAEIFSWYFPEEIEMHSYDNGTSLPSRQGNWSQLQRFFQRHEFDIPKEVIEGTIHCKPNAAALLMERIYSLLTNRKIKNSPGAAEHEFDFTDNIYQEQLPAHARSTASMAIKNNIASTELTTDPDRILCRQKAQNIINIHLEHRKQERIEDPRRFRIRPTLGQLCPRRMPPSIVNNDGGSQLQRNHRDITGQTAEEDTTTGPFTEIQVNQLPVTGDGLLPPHTTGMYSMVHT</sequence>
<dbReference type="Pfam" id="PF06294">
    <property type="entry name" value="CH_2"/>
    <property type="match status" value="1"/>
</dbReference>
<dbReference type="PANTHER" id="PTHR12509:SF8">
    <property type="entry name" value="SPERMATOGENESIS-ASSOCIATED PROTEIN 4"/>
    <property type="match status" value="1"/>
</dbReference>
<name>A0AAD9PXF7_ACRCE</name>
<evidence type="ECO:0000256" key="3">
    <source>
        <dbReference type="ARBA" id="ARBA00058372"/>
    </source>
</evidence>
<dbReference type="GO" id="GO:0051493">
    <property type="term" value="P:regulation of cytoskeleton organization"/>
    <property type="evidence" value="ECO:0007669"/>
    <property type="project" value="TreeGrafter"/>
</dbReference>
<evidence type="ECO:0000313" key="7">
    <source>
        <dbReference type="EMBL" id="KAK2550859.1"/>
    </source>
</evidence>
<dbReference type="Proteomes" id="UP001249851">
    <property type="component" value="Unassembled WGS sequence"/>
</dbReference>
<evidence type="ECO:0000256" key="4">
    <source>
        <dbReference type="ARBA" id="ARBA00071322"/>
    </source>
</evidence>
<proteinExistence type="predicted"/>
<dbReference type="PROSITE" id="PS50021">
    <property type="entry name" value="CH"/>
    <property type="match status" value="1"/>
</dbReference>
<comment type="function">
    <text evidence="3">May play a role in apoptosis regulation.</text>
</comment>
<dbReference type="GO" id="GO:0008017">
    <property type="term" value="F:microtubule binding"/>
    <property type="evidence" value="ECO:0007669"/>
    <property type="project" value="TreeGrafter"/>
</dbReference>
<feature type="compositionally biased region" description="Polar residues" evidence="5">
    <location>
        <begin position="206"/>
        <end position="216"/>
    </location>
</feature>
<protein>
    <recommendedName>
        <fullName evidence="4">Spermatogenesis-associated protein 4</fullName>
    </recommendedName>
</protein>
<dbReference type="SUPFAM" id="SSF47576">
    <property type="entry name" value="Calponin-homology domain, CH-domain"/>
    <property type="match status" value="1"/>
</dbReference>
<keyword evidence="8" id="KW-1185">Reference proteome</keyword>
<dbReference type="GO" id="GO:0005634">
    <property type="term" value="C:nucleus"/>
    <property type="evidence" value="ECO:0007669"/>
    <property type="project" value="UniProtKB-SubCell"/>
</dbReference>
<dbReference type="AlphaFoldDB" id="A0AAD9PXF7"/>
<feature type="domain" description="Calponin-homology (CH)" evidence="6">
    <location>
        <begin position="2"/>
        <end position="109"/>
    </location>
</feature>
<dbReference type="Gene3D" id="1.10.418.10">
    <property type="entry name" value="Calponin-like domain"/>
    <property type="match status" value="1"/>
</dbReference>
<dbReference type="EMBL" id="JARQWQ010000105">
    <property type="protein sequence ID" value="KAK2550859.1"/>
    <property type="molecule type" value="Genomic_DNA"/>
</dbReference>